<evidence type="ECO:0000313" key="3">
    <source>
        <dbReference type="Proteomes" id="UP000297907"/>
    </source>
</evidence>
<sequence length="164" mass="17142">MTRSTNALTDRRTCWEAAHDGMGWLHWYGTAHQTKAAYDRINGMAVQVRQLGDPSPADTTDGVAGSGAAFGISHDTAEDLPTRTLDHLRADITAALLLDGITPTGMGAGIRGTVMVTVPVFTPLGLNEEPATLEGYGPISPEAHGRSPETAPASPGSLPTRKPG</sequence>
<dbReference type="Proteomes" id="UP000297907">
    <property type="component" value="Unassembled WGS sequence"/>
</dbReference>
<feature type="region of interest" description="Disordered" evidence="1">
    <location>
        <begin position="132"/>
        <end position="164"/>
    </location>
</feature>
<dbReference type="RefSeq" id="WP_134452970.1">
    <property type="nucleotide sequence ID" value="NZ_SOFL01000015.1"/>
</dbReference>
<name>A0A4R8WB51_9MICO</name>
<proteinExistence type="predicted"/>
<evidence type="ECO:0008006" key="4">
    <source>
        <dbReference type="Google" id="ProtNLM"/>
    </source>
</evidence>
<dbReference type="OrthoDB" id="3261064at2"/>
<evidence type="ECO:0000256" key="1">
    <source>
        <dbReference type="SAM" id="MobiDB-lite"/>
    </source>
</evidence>
<keyword evidence="3" id="KW-1185">Reference proteome</keyword>
<gene>
    <name evidence="2" type="ORF">E3O42_05480</name>
</gene>
<dbReference type="AlphaFoldDB" id="A0A4R8WB51"/>
<evidence type="ECO:0000313" key="2">
    <source>
        <dbReference type="EMBL" id="TFC04342.1"/>
    </source>
</evidence>
<reference evidence="2 3" key="1">
    <citation type="submission" date="2019-03" db="EMBL/GenBank/DDBJ databases">
        <title>Genomics of glacier-inhabiting Cryobacterium strains.</title>
        <authorList>
            <person name="Liu Q."/>
            <person name="Xin Y.-H."/>
        </authorList>
    </citation>
    <scope>NUCLEOTIDE SEQUENCE [LARGE SCALE GENOMIC DNA]</scope>
    <source>
        <strain evidence="2 3">RHLS22-1</strain>
    </source>
</reference>
<comment type="caution">
    <text evidence="2">The sequence shown here is derived from an EMBL/GenBank/DDBJ whole genome shotgun (WGS) entry which is preliminary data.</text>
</comment>
<protein>
    <recommendedName>
        <fullName evidence="4">DUF222 domain-containing protein</fullName>
    </recommendedName>
</protein>
<accession>A0A4R8WB51</accession>
<organism evidence="2 3">
    <name type="scientific">Cryobacterium adonitolivorans</name>
    <dbReference type="NCBI Taxonomy" id="1259189"/>
    <lineage>
        <taxon>Bacteria</taxon>
        <taxon>Bacillati</taxon>
        <taxon>Actinomycetota</taxon>
        <taxon>Actinomycetes</taxon>
        <taxon>Micrococcales</taxon>
        <taxon>Microbacteriaceae</taxon>
        <taxon>Cryobacterium</taxon>
    </lineage>
</organism>
<dbReference type="EMBL" id="SOFL01000015">
    <property type="protein sequence ID" value="TFC04342.1"/>
    <property type="molecule type" value="Genomic_DNA"/>
</dbReference>